<keyword evidence="5" id="KW-0131">Cell cycle</keyword>
<dbReference type="EMBL" id="CATQJA010002620">
    <property type="protein sequence ID" value="CAJ0573557.1"/>
    <property type="molecule type" value="Genomic_DNA"/>
</dbReference>
<comment type="similarity">
    <text evidence="6">Belongs to the CTF8 family.</text>
</comment>
<evidence type="ECO:0000313" key="8">
    <source>
        <dbReference type="Proteomes" id="UP001177023"/>
    </source>
</evidence>
<evidence type="ECO:0000256" key="4">
    <source>
        <dbReference type="ARBA" id="ARBA00023242"/>
    </source>
</evidence>
<keyword evidence="2" id="KW-0235">DNA replication</keyword>
<dbReference type="GO" id="GO:0007064">
    <property type="term" value="P:mitotic sister chromatid cohesion"/>
    <property type="evidence" value="ECO:0007669"/>
    <property type="project" value="InterPro"/>
</dbReference>
<evidence type="ECO:0000256" key="6">
    <source>
        <dbReference type="ARBA" id="ARBA00038447"/>
    </source>
</evidence>
<reference evidence="7" key="1">
    <citation type="submission" date="2023-06" db="EMBL/GenBank/DDBJ databases">
        <authorList>
            <person name="Delattre M."/>
        </authorList>
    </citation>
    <scope>NUCLEOTIDE SEQUENCE</scope>
    <source>
        <strain evidence="7">AF72</strain>
    </source>
</reference>
<evidence type="ECO:0000256" key="1">
    <source>
        <dbReference type="ARBA" id="ARBA00004123"/>
    </source>
</evidence>
<keyword evidence="8" id="KW-1185">Reference proteome</keyword>
<evidence type="ECO:0000256" key="5">
    <source>
        <dbReference type="ARBA" id="ARBA00023306"/>
    </source>
</evidence>
<evidence type="ECO:0000313" key="7">
    <source>
        <dbReference type="EMBL" id="CAJ0573557.1"/>
    </source>
</evidence>
<evidence type="ECO:0000256" key="3">
    <source>
        <dbReference type="ARBA" id="ARBA00023125"/>
    </source>
</evidence>
<dbReference type="InterPro" id="IPR018607">
    <property type="entry name" value="Ctf8"/>
</dbReference>
<feature type="non-terminal residue" evidence="7">
    <location>
        <position position="1"/>
    </location>
</feature>
<dbReference type="GO" id="GO:0031390">
    <property type="term" value="C:Ctf18 RFC-like complex"/>
    <property type="evidence" value="ECO:0007669"/>
    <property type="project" value="InterPro"/>
</dbReference>
<dbReference type="GO" id="GO:0006260">
    <property type="term" value="P:DNA replication"/>
    <property type="evidence" value="ECO:0007669"/>
    <property type="project" value="UniProtKB-KW"/>
</dbReference>
<protein>
    <submittedName>
        <fullName evidence="7">Uncharacterized protein</fullName>
    </submittedName>
</protein>
<dbReference type="PANTHER" id="PTHR28605">
    <property type="entry name" value="CTF8, CHROMOSOME TRANSMISSION FIDELITY FACTOR 8 HOMOLOG (S. CEREVISIAE)"/>
    <property type="match status" value="1"/>
</dbReference>
<name>A0AA36G5G9_9BILA</name>
<dbReference type="AlphaFoldDB" id="A0AA36G5G9"/>
<keyword evidence="4" id="KW-0539">Nucleus</keyword>
<evidence type="ECO:0000256" key="2">
    <source>
        <dbReference type="ARBA" id="ARBA00022705"/>
    </source>
</evidence>
<comment type="caution">
    <text evidence="7">The sequence shown here is derived from an EMBL/GenBank/DDBJ whole genome shotgun (WGS) entry which is preliminary data.</text>
</comment>
<proteinExistence type="inferred from homology"/>
<organism evidence="7 8">
    <name type="scientific">Mesorhabditis spiculigera</name>
    <dbReference type="NCBI Taxonomy" id="96644"/>
    <lineage>
        <taxon>Eukaryota</taxon>
        <taxon>Metazoa</taxon>
        <taxon>Ecdysozoa</taxon>
        <taxon>Nematoda</taxon>
        <taxon>Chromadorea</taxon>
        <taxon>Rhabditida</taxon>
        <taxon>Rhabditina</taxon>
        <taxon>Rhabditomorpha</taxon>
        <taxon>Rhabditoidea</taxon>
        <taxon>Rhabditidae</taxon>
        <taxon>Mesorhabditinae</taxon>
        <taxon>Mesorhabditis</taxon>
    </lineage>
</organism>
<keyword evidence="3" id="KW-0238">DNA-binding</keyword>
<sequence>MQIELVYRKGENPIMIELHGSLDSAVQFDGQLLGCLQWLTEKEAMLAVGTQIIRGKLVELDQPLLLVKPHNVDELEETDGGEVEVSHIVTRKLVFNSKPVDIIDTLMPKLESKEDGTLSQMSQ</sequence>
<dbReference type="Proteomes" id="UP001177023">
    <property type="component" value="Unassembled WGS sequence"/>
</dbReference>
<dbReference type="Pfam" id="PF09696">
    <property type="entry name" value="Ctf8"/>
    <property type="match status" value="1"/>
</dbReference>
<dbReference type="GO" id="GO:0003677">
    <property type="term" value="F:DNA binding"/>
    <property type="evidence" value="ECO:0007669"/>
    <property type="project" value="UniProtKB-KW"/>
</dbReference>
<dbReference type="PANTHER" id="PTHR28605:SF1">
    <property type="entry name" value="CHROMOSOME TRANSMISSION FIDELITY FACTOR 8"/>
    <property type="match status" value="1"/>
</dbReference>
<accession>A0AA36G5G9</accession>
<comment type="subcellular location">
    <subcellularLocation>
        <location evidence="1">Nucleus</location>
    </subcellularLocation>
</comment>
<gene>
    <name evidence="7" type="ORF">MSPICULIGERA_LOCUS11912</name>
</gene>